<comment type="caution">
    <text evidence="2">The sequence shown here is derived from an EMBL/GenBank/DDBJ whole genome shotgun (WGS) entry which is preliminary data.</text>
</comment>
<dbReference type="GO" id="GO:0016787">
    <property type="term" value="F:hydrolase activity"/>
    <property type="evidence" value="ECO:0007669"/>
    <property type="project" value="UniProtKB-KW"/>
</dbReference>
<dbReference type="SMART" id="SM00471">
    <property type="entry name" value="HDc"/>
    <property type="match status" value="1"/>
</dbReference>
<dbReference type="Proteomes" id="UP000282321">
    <property type="component" value="Unassembled WGS sequence"/>
</dbReference>
<dbReference type="Gene3D" id="1.10.3210.10">
    <property type="entry name" value="Hypothetical protein af1432"/>
    <property type="match status" value="1"/>
</dbReference>
<dbReference type="InterPro" id="IPR006674">
    <property type="entry name" value="HD_domain"/>
</dbReference>
<protein>
    <submittedName>
        <fullName evidence="2">Phosphohydrolase</fullName>
    </submittedName>
</protein>
<organism evidence="2 3">
    <name type="scientific">candidate division TA06 bacterium</name>
    <dbReference type="NCBI Taxonomy" id="2250710"/>
    <lineage>
        <taxon>Bacteria</taxon>
        <taxon>Bacteria division TA06</taxon>
    </lineage>
</organism>
<gene>
    <name evidence="2" type="ORF">DRP44_05500</name>
</gene>
<accession>A0A660S723</accession>
<reference evidence="2 3" key="1">
    <citation type="submission" date="2018-06" db="EMBL/GenBank/DDBJ databases">
        <title>Extensive metabolic versatility and redundancy in microbially diverse, dynamic hydrothermal sediments.</title>
        <authorList>
            <person name="Dombrowski N."/>
            <person name="Teske A."/>
            <person name="Baker B.J."/>
        </authorList>
    </citation>
    <scope>NUCLEOTIDE SEQUENCE [LARGE SCALE GENOMIC DNA]</scope>
    <source>
        <strain evidence="2">B35_G9</strain>
    </source>
</reference>
<dbReference type="SUPFAM" id="SSF109604">
    <property type="entry name" value="HD-domain/PDEase-like"/>
    <property type="match status" value="1"/>
</dbReference>
<dbReference type="InterPro" id="IPR003607">
    <property type="entry name" value="HD/PDEase_dom"/>
</dbReference>
<dbReference type="AlphaFoldDB" id="A0A660S723"/>
<name>A0A660S723_UNCT6</name>
<dbReference type="NCBIfam" id="TIGR00277">
    <property type="entry name" value="HDIG"/>
    <property type="match status" value="1"/>
</dbReference>
<dbReference type="EMBL" id="QNBC01000070">
    <property type="protein sequence ID" value="RKX65819.1"/>
    <property type="molecule type" value="Genomic_DNA"/>
</dbReference>
<keyword evidence="2" id="KW-0378">Hydrolase</keyword>
<dbReference type="Pfam" id="PF01966">
    <property type="entry name" value="HD"/>
    <property type="match status" value="1"/>
</dbReference>
<evidence type="ECO:0000313" key="3">
    <source>
        <dbReference type="Proteomes" id="UP000282321"/>
    </source>
</evidence>
<dbReference type="PANTHER" id="PTHR38659:SF1">
    <property type="entry name" value="METAL DEPENDENT PHOSPHOHYDROLASE"/>
    <property type="match status" value="1"/>
</dbReference>
<evidence type="ECO:0000313" key="2">
    <source>
        <dbReference type="EMBL" id="RKX65819.1"/>
    </source>
</evidence>
<sequence length="180" mass="20532">MRDRILNLLEEKYKHNKNLLKHMLAVEACMEGLAKYFGEDPDKWALAGLLHDYDYLETKDDLKTHGKLTVKEFEGKIDKEILHAIEAHPGNLPRESLMDKALYSCDPLTGLIVAAVLMHPTKKISNVDTKFVLRRFKEKRFAAGANREQIKECENMGLSLEKFTEICLNSMKEIAGDLGL</sequence>
<evidence type="ECO:0000259" key="1">
    <source>
        <dbReference type="SMART" id="SM00471"/>
    </source>
</evidence>
<dbReference type="PANTHER" id="PTHR38659">
    <property type="entry name" value="METAL-DEPENDENT PHOSPHOHYDROLASE"/>
    <property type="match status" value="1"/>
</dbReference>
<feature type="domain" description="HD/PDEase" evidence="1">
    <location>
        <begin position="15"/>
        <end position="120"/>
    </location>
</feature>
<dbReference type="InterPro" id="IPR006675">
    <property type="entry name" value="HDIG_dom"/>
</dbReference>
<proteinExistence type="predicted"/>